<dbReference type="InterPro" id="IPR045851">
    <property type="entry name" value="AMP-bd_C_sf"/>
</dbReference>
<dbReference type="Gene3D" id="2.30.38.10">
    <property type="entry name" value="Luciferase, Domain 3"/>
    <property type="match status" value="2"/>
</dbReference>
<accession>A0ABS9HX19</accession>
<dbReference type="Proteomes" id="UP001430796">
    <property type="component" value="Unassembled WGS sequence"/>
</dbReference>
<evidence type="ECO:0000256" key="3">
    <source>
        <dbReference type="ARBA" id="ARBA00022553"/>
    </source>
</evidence>
<dbReference type="InterPro" id="IPR006162">
    <property type="entry name" value="Ppantetheine_attach_site"/>
</dbReference>
<dbReference type="PROSITE" id="PS50075">
    <property type="entry name" value="CARRIER"/>
    <property type="match status" value="2"/>
</dbReference>
<reference evidence="5 6" key="3">
    <citation type="submission" date="2022-01" db="EMBL/GenBank/DDBJ databases">
        <authorList>
            <person name="Zhou L.Y."/>
        </authorList>
    </citation>
    <scope>NUCLEOTIDE SEQUENCE [LARGE SCALE GENOMIC DNA]</scope>
    <source>
        <strain evidence="5 6">TLK-CK17</strain>
    </source>
</reference>
<feature type="domain" description="Carrier" evidence="4">
    <location>
        <begin position="958"/>
        <end position="1033"/>
    </location>
</feature>
<dbReference type="Pfam" id="PF00975">
    <property type="entry name" value="Thioesterase"/>
    <property type="match status" value="1"/>
</dbReference>
<proteinExistence type="predicted"/>
<keyword evidence="2" id="KW-0596">Phosphopantetheine</keyword>
<dbReference type="InterPro" id="IPR009081">
    <property type="entry name" value="PP-bd_ACP"/>
</dbReference>
<evidence type="ECO:0000313" key="6">
    <source>
        <dbReference type="Proteomes" id="UP001430796"/>
    </source>
</evidence>
<dbReference type="InterPro" id="IPR029058">
    <property type="entry name" value="AB_hydrolase_fold"/>
</dbReference>
<dbReference type="EMBL" id="JAKJPO010000014">
    <property type="protein sequence ID" value="MCF7223318.1"/>
    <property type="molecule type" value="Genomic_DNA"/>
</dbReference>
<protein>
    <submittedName>
        <fullName evidence="5">Amino acid adenylation domain-containing protein</fullName>
    </submittedName>
</protein>
<dbReference type="Gene3D" id="3.40.50.980">
    <property type="match status" value="4"/>
</dbReference>
<dbReference type="NCBIfam" id="TIGR01733">
    <property type="entry name" value="AA-adenyl-dom"/>
    <property type="match status" value="2"/>
</dbReference>
<dbReference type="SUPFAM" id="SSF56801">
    <property type="entry name" value="Acetyl-CoA synthetase-like"/>
    <property type="match status" value="2"/>
</dbReference>
<dbReference type="CDD" id="cd17651">
    <property type="entry name" value="A_NRPS_VisG_like"/>
    <property type="match status" value="1"/>
</dbReference>
<dbReference type="InterPro" id="IPR001242">
    <property type="entry name" value="Condensation_dom"/>
</dbReference>
<dbReference type="InterPro" id="IPR023213">
    <property type="entry name" value="CAT-like_dom_sf"/>
</dbReference>
<comment type="cofactor">
    <cofactor evidence="1">
        <name>pantetheine 4'-phosphate</name>
        <dbReference type="ChEBI" id="CHEBI:47942"/>
    </cofactor>
</comment>
<comment type="caution">
    <text evidence="5">The sequence shown here is derived from an EMBL/GenBank/DDBJ whole genome shotgun (WGS) entry which is preliminary data.</text>
</comment>
<dbReference type="SUPFAM" id="SSF52777">
    <property type="entry name" value="CoA-dependent acyltransferases"/>
    <property type="match status" value="4"/>
</dbReference>
<dbReference type="InterPro" id="IPR010071">
    <property type="entry name" value="AA_adenyl_dom"/>
</dbReference>
<dbReference type="SMART" id="SM00824">
    <property type="entry name" value="PKS_TE"/>
    <property type="match status" value="1"/>
</dbReference>
<dbReference type="PANTHER" id="PTHR45527:SF1">
    <property type="entry name" value="FATTY ACID SYNTHASE"/>
    <property type="match status" value="1"/>
</dbReference>
<dbReference type="Gene3D" id="3.30.300.30">
    <property type="match status" value="2"/>
</dbReference>
<dbReference type="Pfam" id="PF00668">
    <property type="entry name" value="Condensation"/>
    <property type="match status" value="2"/>
</dbReference>
<dbReference type="PROSITE" id="PS00012">
    <property type="entry name" value="PHOSPHOPANTETHEINE"/>
    <property type="match status" value="1"/>
</dbReference>
<evidence type="ECO:0000313" key="5">
    <source>
        <dbReference type="EMBL" id="MCF7223318.1"/>
    </source>
</evidence>
<dbReference type="RefSeq" id="WP_237056287.1">
    <property type="nucleotide sequence ID" value="NZ_JAKJPO010000014.1"/>
</dbReference>
<dbReference type="Gene3D" id="3.30.559.30">
    <property type="entry name" value="Nonribosomal peptide synthetase, condensation domain"/>
    <property type="match status" value="2"/>
</dbReference>
<organism evidence="5 6">
    <name type="scientific">Marilutibacter chinensis</name>
    <dbReference type="NCBI Taxonomy" id="2912247"/>
    <lineage>
        <taxon>Bacteria</taxon>
        <taxon>Pseudomonadati</taxon>
        <taxon>Pseudomonadota</taxon>
        <taxon>Gammaproteobacteria</taxon>
        <taxon>Lysobacterales</taxon>
        <taxon>Lysobacteraceae</taxon>
        <taxon>Marilutibacter</taxon>
    </lineage>
</organism>
<keyword evidence="6" id="KW-1185">Reference proteome</keyword>
<evidence type="ECO:0000256" key="2">
    <source>
        <dbReference type="ARBA" id="ARBA00022450"/>
    </source>
</evidence>
<dbReference type="NCBIfam" id="NF003417">
    <property type="entry name" value="PRK04813.1"/>
    <property type="match status" value="2"/>
</dbReference>
<reference evidence="5 6" key="1">
    <citation type="submission" date="2022-01" db="EMBL/GenBank/DDBJ databases">
        <title>Lysobacter chinensis sp. nov., a bacterium isolated from cow dung compost.</title>
        <authorList>
            <person name="Liu Y."/>
        </authorList>
    </citation>
    <scope>NUCLEOTIDE SEQUENCE [LARGE SCALE GENOMIC DNA]</scope>
    <source>
        <strain evidence="5 6">TLK-CK17</strain>
    </source>
</reference>
<dbReference type="Pfam" id="PF00550">
    <property type="entry name" value="PP-binding"/>
    <property type="match status" value="2"/>
</dbReference>
<dbReference type="InterPro" id="IPR020845">
    <property type="entry name" value="AMP-binding_CS"/>
</dbReference>
<dbReference type="Pfam" id="PF00501">
    <property type="entry name" value="AMP-binding"/>
    <property type="match status" value="2"/>
</dbReference>
<dbReference type="InterPro" id="IPR001031">
    <property type="entry name" value="Thioesterase"/>
</dbReference>
<dbReference type="CDD" id="cd19531">
    <property type="entry name" value="LCL_NRPS-like"/>
    <property type="match status" value="2"/>
</dbReference>
<dbReference type="PROSITE" id="PS00455">
    <property type="entry name" value="AMP_BINDING"/>
    <property type="match status" value="2"/>
</dbReference>
<dbReference type="Gene3D" id="1.10.1200.10">
    <property type="entry name" value="ACP-like"/>
    <property type="match status" value="2"/>
</dbReference>
<dbReference type="CDD" id="cd05930">
    <property type="entry name" value="A_NRPS"/>
    <property type="match status" value="1"/>
</dbReference>
<evidence type="ECO:0000259" key="4">
    <source>
        <dbReference type="PROSITE" id="PS50075"/>
    </source>
</evidence>
<evidence type="ECO:0000256" key="1">
    <source>
        <dbReference type="ARBA" id="ARBA00001957"/>
    </source>
</evidence>
<dbReference type="InterPro" id="IPR020802">
    <property type="entry name" value="TesA-like"/>
</dbReference>
<feature type="domain" description="Carrier" evidence="4">
    <location>
        <begin position="2020"/>
        <end position="2095"/>
    </location>
</feature>
<dbReference type="Gene3D" id="3.40.50.1820">
    <property type="entry name" value="alpha/beta hydrolase"/>
    <property type="match status" value="1"/>
</dbReference>
<dbReference type="InterPro" id="IPR020806">
    <property type="entry name" value="PKS_PP-bd"/>
</dbReference>
<dbReference type="SUPFAM" id="SSF47336">
    <property type="entry name" value="ACP-like"/>
    <property type="match status" value="2"/>
</dbReference>
<dbReference type="Gene3D" id="3.30.559.10">
    <property type="entry name" value="Chloramphenicol acetyltransferase-like domain"/>
    <property type="match status" value="2"/>
</dbReference>
<dbReference type="SUPFAM" id="SSF53474">
    <property type="entry name" value="alpha/beta-Hydrolases"/>
    <property type="match status" value="1"/>
</dbReference>
<dbReference type="SMART" id="SM00823">
    <property type="entry name" value="PKS_PP"/>
    <property type="match status" value="2"/>
</dbReference>
<sequence length="2386" mass="255896">MAYHIPAALRLKGHLDRDALKRALDRIVARHENLRTSFTSTDAGPVQSIAAETIGFALVEEDLASLDAPAREQALRARAAEEARAPFDLAAGPLFRGRLIRLAADEHALLLTQHHIVSDGWSLGVLVKEVTTLYAAFVEGRADPLPPLPIQYADYAVWQRGWLQGEALEAQVAFWREHLRGAPPLLELPTDRPRPPVQSYAGAVVPVALSKATTAGLRRLSKRHGTTLFMTLLAGWSALLSRYSGQQEVVVGTPVANRQRTEVEPLVGFFVNTLALRVSVEHDPSVAELLGQVRRSTLDAYSHQDVPFEQVVEALQPQRSLSYSPIFQTLFAFNNTPEGGEVPLPGLSLSPIPAERHTTHFDLELGVREVEDVIRGNIGYAGDLFDAATIGRLADSFVRMLEAMVADDSVRVSALPLLSEAGRAAIVEGFNATAADHGTAASLPELFAAQVRRTPEAPAIGFEGDSVSYAELDRRANRVAQRLIALGVKPDDRVAICVERGIGLVAGVLGIVKAGAGYVPLDPAYPPDRLRYMLENSTPSALVSQAALLARLPLLGACTAPLLDIDDGSCDAMPDSDPAVPGIGPDHLAYVIYTSGSTGLPKGVAMPQGPLLNLLAWQRGADAEASTPERVLQFAALGFDVAFQELFHTLGTGGCLLPVREEVRQDPFALAAFIERHGVQRIFLPFVAFQGLVAAAEQEGRALPTLRHVITAGEQLFVTPAIRAFFARMPGRRLHNQYGPTETHVATAHTLDALPEHWGATPPIGRPIANARAYLLDAHGQPVPVGVTGELFLAGDCIARGYLNREDLTAERFLPDPFSSRPGARMYRTGDLGRWLPNGEIDYLGRNDFQVKIRGFRVELGEIEAKLGQCAGVREAVVMAHEDGAGGKRLVAYLQVRPGEAPGAAALRAELARELADYMIPAAFVTLDAWPTTPSGKIDRKALPDPGQAAVASREYVAPEGGTEQALAGIWCALLNIERVGRDDHFFELGGHSLLAVQLVAHVRARLGVELPLRTIFAEPTLSGLAGALSGQARASVDAIPRADRAAALPLSWAQQRLWFLAQLDPAAGVAYHIPAALRLKGHLDRDALKRALDRIVARHENLRTSFTSTDAGPVQSIAAETIGFALVEEDLASLDAPAREQALRARAAEEARAPFDLAAGPLFRGRLIRLAADEHALLLTQHHIVSDGWSLGVLVKEVTTLYAAFVEGRADPLPPLPIQYADYAVWQRGWLQGEALEAQVAFWREHLRGAPPLLELPTDRPRPPVQSYAGAVVPVALSKATTAGLRRLSKRHGTTLFMTLLAGWSALLSRYSGQQEVVVGTPVANRQRTEVEPLVGFFVNTLALRVSVEHDPSVAELLGQVRRSTLDAYSHQDVPFEQVVEALQPQRSLSYSPLFQTMLSLDNTPDAKGASMRGLRAEPLRGERNTVHSDLDLSLVEHDDGIAGSLAYSTALFERATVERLAQALHRLLDAMIADPSMPVGRLPLLDHGQRARVLEAFNATTASYPREATIHGLFEAQARRTPAATAVADDGRRLSYAELDARAEALARRLRAQGVRPDDRVAFCAGRDVDLLVGILGILKAGAGYVPLDPSYPEGRLRYLLSDSAPRVIVTTRALDPLRPLLAETGLPVLYVESMETAEDASASTIADVHRSSQLAYVIYTSGSTGHPKGVEVEHRSAINLWASLEREVFSHCRADARVALNAAFSFDASLQMLLQVLSGRCVRLVPASVRADGAAMIGFLRREQIEAFDCTPAQLELLLDAGALESGRLPALRTILVGGEAISRTLWERAAASDVACFNVYGPTECTVDATLARIEAGVPPNIGRGIANTRIYLLDAYGQPVPEGVCGELHIGGEGVARGYLNREDLTAERFRADPFSTVPGARMYRTGDLGRWRSDGVIEYLGRNDFQIKIRGFRIEPGEIEAALARGDGIREAVVLVREDAAGDKRLVAYVRVDDGTAVDAASLRAALSQQLPEHMLPSAFVTMTALPLTPNGKVDRDALPAPDGTAIATRAHVAPEGEEETVLAEIWGGLLGLERVGRHDHFFELGGHSLLAVRMFAAVRERFGTAPPLSAVFATPVLSALAERLSQARRNEDAGVSAVALQTIRRDTRPLFCIHPVGGEIAMYRALAGRLAPVCPVYALPSPEAVGEGAIRDIDALVARHVECIRSVQPQGPYRLAGWSSGGLFAAAVANRLVESGAAVEYLGLIDSHPLPDGPLDDEVLIALALRAELGARGIAVDAAWIEAFTASGRPLSAFVASSPEEALRHAGIDAVPGLDAPLLTQLLNQLPKTAAHLAALRDGGRPTVAVAVHHVRAASQPAPATPPVAAPAGESTRVVTGTHHSMLMEPAVAEVAACIAGALGTMATGDGRRAATSGTEAMA</sequence>
<dbReference type="InterPro" id="IPR000873">
    <property type="entry name" value="AMP-dep_synth/lig_dom"/>
</dbReference>
<dbReference type="InterPro" id="IPR025110">
    <property type="entry name" value="AMP-bd_C"/>
</dbReference>
<keyword evidence="3" id="KW-0597">Phosphoprotein</keyword>
<dbReference type="Pfam" id="PF13193">
    <property type="entry name" value="AMP-binding_C"/>
    <property type="match status" value="2"/>
</dbReference>
<reference evidence="6" key="2">
    <citation type="submission" date="2022-01" db="EMBL/GenBank/DDBJ databases">
        <title>Lysobacter chinensis sp. nov., a bacterium isolated from cow dung compost.</title>
        <authorList>
            <person name="Zhou L.Y."/>
        </authorList>
    </citation>
    <scope>NUCLEOTIDE SEQUENCE [LARGE SCALE GENOMIC DNA]</scope>
    <source>
        <strain evidence="6">TLK-CK17</strain>
    </source>
</reference>
<dbReference type="InterPro" id="IPR036736">
    <property type="entry name" value="ACP-like_sf"/>
</dbReference>
<dbReference type="PANTHER" id="PTHR45527">
    <property type="entry name" value="NONRIBOSOMAL PEPTIDE SYNTHETASE"/>
    <property type="match status" value="1"/>
</dbReference>
<name>A0ABS9HX19_9GAMM</name>
<gene>
    <name evidence="5" type="ORF">L3V18_16195</name>
</gene>